<evidence type="ECO:0000313" key="2">
    <source>
        <dbReference type="Proteomes" id="UP001317259"/>
    </source>
</evidence>
<dbReference type="EMBL" id="JAKRKC020000001">
    <property type="protein sequence ID" value="MCK2213368.1"/>
    <property type="molecule type" value="Genomic_DNA"/>
</dbReference>
<proteinExistence type="predicted"/>
<dbReference type="Proteomes" id="UP001317259">
    <property type="component" value="Unassembled WGS sequence"/>
</dbReference>
<keyword evidence="2" id="KW-1185">Reference proteome</keyword>
<reference evidence="1 2" key="1">
    <citation type="submission" date="2022-04" db="EMBL/GenBank/DDBJ databases">
        <title>Genome draft of Actinomadura sp. ATCC 31491.</title>
        <authorList>
            <person name="Shi X."/>
            <person name="Du Y."/>
        </authorList>
    </citation>
    <scope>NUCLEOTIDE SEQUENCE [LARGE SCALE GENOMIC DNA]</scope>
    <source>
        <strain evidence="1 2">ATCC 31491</strain>
    </source>
</reference>
<gene>
    <name evidence="1" type="ORF">MF672_006110</name>
</gene>
<comment type="caution">
    <text evidence="1">The sequence shown here is derived from an EMBL/GenBank/DDBJ whole genome shotgun (WGS) entry which is preliminary data.</text>
</comment>
<organism evidence="1 2">
    <name type="scientific">Actinomadura luzonensis</name>
    <dbReference type="NCBI Taxonomy" id="2805427"/>
    <lineage>
        <taxon>Bacteria</taxon>
        <taxon>Bacillati</taxon>
        <taxon>Actinomycetota</taxon>
        <taxon>Actinomycetes</taxon>
        <taxon>Streptosporangiales</taxon>
        <taxon>Thermomonosporaceae</taxon>
        <taxon>Actinomadura</taxon>
    </lineage>
</organism>
<protein>
    <submittedName>
        <fullName evidence="1">Uncharacterized protein</fullName>
    </submittedName>
</protein>
<evidence type="ECO:0000313" key="1">
    <source>
        <dbReference type="EMBL" id="MCK2213368.1"/>
    </source>
</evidence>
<accession>A0ABT0FM13</accession>
<name>A0ABT0FM13_9ACTN</name>
<dbReference type="RefSeq" id="WP_242381332.1">
    <property type="nucleotide sequence ID" value="NZ_JAKRKC020000001.1"/>
</dbReference>
<sequence>MEFPIVRGAALGLVFITALPAVAHASNYQDRHEDGSVQVAADRLWVKACDSRSDNRAYKVHWMNDNFADFRYWEVRAPQGGRKTDSSALGDVKWFRLFWGHIGPEKRVVWDGANPMRYPGK</sequence>